<keyword evidence="2" id="KW-1185">Reference proteome</keyword>
<proteinExistence type="predicted"/>
<dbReference type="STRING" id="1120990.SAMN03080614_101114"/>
<dbReference type="PROSITE" id="PS51257">
    <property type="entry name" value="PROKAR_LIPOPROTEIN"/>
    <property type="match status" value="1"/>
</dbReference>
<dbReference type="RefSeq" id="WP_091349649.1">
    <property type="nucleotide sequence ID" value="NZ_FOIF01000011.1"/>
</dbReference>
<dbReference type="Proteomes" id="UP000243819">
    <property type="component" value="Unassembled WGS sequence"/>
</dbReference>
<reference evidence="2" key="1">
    <citation type="submission" date="2016-10" db="EMBL/GenBank/DDBJ databases">
        <authorList>
            <person name="Varghese N."/>
            <person name="Submissions S."/>
        </authorList>
    </citation>
    <scope>NUCLEOTIDE SEQUENCE [LARGE SCALE GENOMIC DNA]</scope>
    <source>
        <strain evidence="2">DSM 13577</strain>
    </source>
</reference>
<dbReference type="OrthoDB" id="5137249at2"/>
<evidence type="ECO:0000313" key="2">
    <source>
        <dbReference type="Proteomes" id="UP000243819"/>
    </source>
</evidence>
<organism evidence="1 2">
    <name type="scientific">Anaerobranca gottschalkii DSM 13577</name>
    <dbReference type="NCBI Taxonomy" id="1120990"/>
    <lineage>
        <taxon>Bacteria</taxon>
        <taxon>Bacillati</taxon>
        <taxon>Bacillota</taxon>
        <taxon>Clostridia</taxon>
        <taxon>Eubacteriales</taxon>
        <taxon>Proteinivoracaceae</taxon>
        <taxon>Anaerobranca</taxon>
    </lineage>
</organism>
<accession>A0A1H9ZQ63</accession>
<gene>
    <name evidence="1" type="ORF">SAMN03080614_101114</name>
</gene>
<name>A0A1H9ZQ63_9FIRM</name>
<sequence>MKKILILLLPTLLFTACGFSGFVNSLEKQYNSIIGYQANYRILMDDNEFQVEEIYQNKGQYHWILIWSDKYRQEIILEGDKVKLKNHHYPGVVEGKRENFKLPSFALIGLLEEVIKNKDNIKIISPNQIEVNGGEMVIYHQDNQIKEVKLILGGSELLVKYENIEINKRN</sequence>
<dbReference type="AlphaFoldDB" id="A0A1H9ZQ63"/>
<protein>
    <submittedName>
        <fullName evidence="1">Uncharacterized protein</fullName>
    </submittedName>
</protein>
<evidence type="ECO:0000313" key="1">
    <source>
        <dbReference type="EMBL" id="SES82967.1"/>
    </source>
</evidence>
<dbReference type="EMBL" id="FOIF01000011">
    <property type="protein sequence ID" value="SES82967.1"/>
    <property type="molecule type" value="Genomic_DNA"/>
</dbReference>